<organism evidence="2 3">
    <name type="scientific">Fictibacillus enclensis</name>
    <dbReference type="NCBI Taxonomy" id="1017270"/>
    <lineage>
        <taxon>Bacteria</taxon>
        <taxon>Bacillati</taxon>
        <taxon>Bacillota</taxon>
        <taxon>Bacilli</taxon>
        <taxon>Bacillales</taxon>
        <taxon>Fictibacillaceae</taxon>
        <taxon>Fictibacillus</taxon>
    </lineage>
</organism>
<dbReference type="Gene3D" id="3.30.930.20">
    <property type="entry name" value="Protein of unknown function DUF1054"/>
    <property type="match status" value="1"/>
</dbReference>
<comment type="caution">
    <text evidence="2">The sequence shown here is derived from an EMBL/GenBank/DDBJ whole genome shotgun (WGS) entry which is preliminary data.</text>
</comment>
<dbReference type="Proteomes" id="UP000054099">
    <property type="component" value="Unassembled WGS sequence"/>
</dbReference>
<dbReference type="AlphaFoldDB" id="A0A0V8JCP5"/>
<accession>A0A0V8JCP5</accession>
<dbReference type="EMBL" id="LNQN01000001">
    <property type="protein sequence ID" value="KSU84930.1"/>
    <property type="molecule type" value="Genomic_DNA"/>
</dbReference>
<dbReference type="RefSeq" id="WP_061969157.1">
    <property type="nucleotide sequence ID" value="NZ_FMAV01000001.1"/>
</dbReference>
<gene>
    <name evidence="2" type="ORF">AS030_05235</name>
</gene>
<dbReference type="SUPFAM" id="SSF142913">
    <property type="entry name" value="YktB/PF0168-like"/>
    <property type="match status" value="1"/>
</dbReference>
<evidence type="ECO:0000313" key="2">
    <source>
        <dbReference type="EMBL" id="KSU84930.1"/>
    </source>
</evidence>
<comment type="similarity">
    <text evidence="1">Belongs to the UPF0637 family.</text>
</comment>
<reference evidence="2 3" key="1">
    <citation type="journal article" date="2014" name="Antonie Van Leeuwenhoek">
        <title>Fictibacillus enclensis sp. nov., isolated from marine sediment.</title>
        <authorList>
            <person name="Dastager S.G."/>
            <person name="Mawlankar R."/>
            <person name="Srinivasan K."/>
            <person name="Tang S.K."/>
            <person name="Lee J.C."/>
            <person name="Ramana V.V."/>
            <person name="Shouche Y.S."/>
        </authorList>
    </citation>
    <scope>NUCLEOTIDE SEQUENCE [LARGE SCALE GENOMIC DNA]</scope>
    <source>
        <strain evidence="2 3">NIO-1003</strain>
    </source>
</reference>
<proteinExistence type="inferred from homology"/>
<name>A0A0V8JCP5_9BACL</name>
<dbReference type="Pfam" id="PF06335">
    <property type="entry name" value="DUF1054"/>
    <property type="match status" value="1"/>
</dbReference>
<dbReference type="InterPro" id="IPR053707">
    <property type="entry name" value="UPF0637_domain_sf"/>
</dbReference>
<dbReference type="OrthoDB" id="9812818at2"/>
<keyword evidence="3" id="KW-1185">Reference proteome</keyword>
<dbReference type="InterPro" id="IPR009403">
    <property type="entry name" value="UPF0637"/>
</dbReference>
<evidence type="ECO:0000256" key="1">
    <source>
        <dbReference type="HAMAP-Rule" id="MF_01851"/>
    </source>
</evidence>
<dbReference type="PIRSF" id="PIRSF021332">
    <property type="entry name" value="DUF1054"/>
    <property type="match status" value="1"/>
</dbReference>
<protein>
    <recommendedName>
        <fullName evidence="1">UPF0637 protein AS030_05235</fullName>
    </recommendedName>
</protein>
<sequence>MQFDGFNEKDFSVFAIDGLEARMEKLIEQVRPKLEELGKHFAAELSSSTGEEMFYHVAKHARRTVNPPNDTWVAFSSSNRGYKKLPHFQIGLFETHIFIWFAVIYESPVKKEFAALLKEELDSINKNIPDNFVWSQDHMKPDALPHLDVKNGKLSDFINSLANVKKAELLCGIHIPKEEAIQMDGDTFIHKADSVFQTLMPLYELKKKIYSE</sequence>
<dbReference type="HAMAP" id="MF_01851">
    <property type="entry name" value="UPF0637"/>
    <property type="match status" value="1"/>
</dbReference>
<evidence type="ECO:0000313" key="3">
    <source>
        <dbReference type="Proteomes" id="UP000054099"/>
    </source>
</evidence>